<comment type="similarity">
    <text evidence="3">Belongs to the DegT/DnrJ/EryC1 family.</text>
</comment>
<feature type="active site" description="Proton acceptor" evidence="1">
    <location>
        <position position="191"/>
    </location>
</feature>
<dbReference type="GO" id="GO:0000271">
    <property type="term" value="P:polysaccharide biosynthetic process"/>
    <property type="evidence" value="ECO:0007669"/>
    <property type="project" value="TreeGrafter"/>
</dbReference>
<dbReference type="SUPFAM" id="SSF53383">
    <property type="entry name" value="PLP-dependent transferases"/>
    <property type="match status" value="1"/>
</dbReference>
<dbReference type="InterPro" id="IPR000653">
    <property type="entry name" value="DegT/StrS_aminotransferase"/>
</dbReference>
<dbReference type="PANTHER" id="PTHR30244">
    <property type="entry name" value="TRANSAMINASE"/>
    <property type="match status" value="1"/>
</dbReference>
<dbReference type="GO" id="GO:0030170">
    <property type="term" value="F:pyridoxal phosphate binding"/>
    <property type="evidence" value="ECO:0007669"/>
    <property type="project" value="TreeGrafter"/>
</dbReference>
<evidence type="ECO:0000313" key="4">
    <source>
        <dbReference type="EMBL" id="RGM56637.1"/>
    </source>
</evidence>
<dbReference type="Proteomes" id="UP000261295">
    <property type="component" value="Unassembled WGS sequence"/>
</dbReference>
<dbReference type="CDD" id="cd00616">
    <property type="entry name" value="AHBA_syn"/>
    <property type="match status" value="1"/>
</dbReference>
<evidence type="ECO:0000256" key="1">
    <source>
        <dbReference type="PIRSR" id="PIRSR000390-1"/>
    </source>
</evidence>
<evidence type="ECO:0000256" key="2">
    <source>
        <dbReference type="PIRSR" id="PIRSR000390-2"/>
    </source>
</evidence>
<gene>
    <name evidence="4" type="ORF">DXC07_06775</name>
</gene>
<evidence type="ECO:0000256" key="3">
    <source>
        <dbReference type="RuleBase" id="RU004508"/>
    </source>
</evidence>
<dbReference type="GO" id="GO:0008483">
    <property type="term" value="F:transaminase activity"/>
    <property type="evidence" value="ECO:0007669"/>
    <property type="project" value="UniProtKB-KW"/>
</dbReference>
<feature type="modified residue" description="N6-(pyridoxal phosphate)lysine" evidence="2">
    <location>
        <position position="191"/>
    </location>
</feature>
<dbReference type="RefSeq" id="WP_117749149.1">
    <property type="nucleotide sequence ID" value="NZ_QSTL01000004.1"/>
</dbReference>
<protein>
    <submittedName>
        <fullName evidence="4">DegT/DnrJ/EryC1/StrS family aminotransferase</fullName>
    </submittedName>
</protein>
<dbReference type="InterPro" id="IPR015422">
    <property type="entry name" value="PyrdxlP-dep_Trfase_small"/>
</dbReference>
<sequence>MLFRDLKQQYQVLKTGIDKAILDVAVSGAYIMGPQVKELEKQLAVYVGTKHCISCASGTDALTLALKAWGIKQGDAVFVPDFTFFSSAEAVSLEGATPVFVDVDRETFNIDPADLENKIEATIQKRKLTPKVIIAVDLFGLPANYPAIRKIADNHGLLILEDGAQSFGSAVNGKRSCSFGDISTTSFFPSKPLGCYGDGGACFTDNDEWAALMDSYRMHGKGSSKYENVRIGMNSRLDTIQASILQIKLKAFAGELAAVNKAVAEYTTRLANIVETPVVPSGFLSSWAQYTIKMNNKTERDGLQAYLKRQGIPSMVYYPTPIHRQIAYRDSRLPESDCPVAGRLCDTVLSLPMHPYISSEEIDGVCNAIKNFLHQRKELNGVGTPINSINK</sequence>
<dbReference type="AlphaFoldDB" id="A0A3E4XN67"/>
<organism evidence="4 5">
    <name type="scientific">Bacteroides uniformis</name>
    <dbReference type="NCBI Taxonomy" id="820"/>
    <lineage>
        <taxon>Bacteria</taxon>
        <taxon>Pseudomonadati</taxon>
        <taxon>Bacteroidota</taxon>
        <taxon>Bacteroidia</taxon>
        <taxon>Bacteroidales</taxon>
        <taxon>Bacteroidaceae</taxon>
        <taxon>Bacteroides</taxon>
    </lineage>
</organism>
<keyword evidence="4" id="KW-0032">Aminotransferase</keyword>
<comment type="caution">
    <text evidence="4">The sequence shown here is derived from an EMBL/GenBank/DDBJ whole genome shotgun (WGS) entry which is preliminary data.</text>
</comment>
<name>A0A3E4XN67_BACUN</name>
<keyword evidence="4" id="KW-0808">Transferase</keyword>
<keyword evidence="2 3" id="KW-0663">Pyridoxal phosphate</keyword>
<dbReference type="Gene3D" id="3.40.640.10">
    <property type="entry name" value="Type I PLP-dependent aspartate aminotransferase-like (Major domain)"/>
    <property type="match status" value="1"/>
</dbReference>
<reference evidence="4 5" key="1">
    <citation type="submission" date="2018-08" db="EMBL/GenBank/DDBJ databases">
        <title>A genome reference for cultivated species of the human gut microbiota.</title>
        <authorList>
            <person name="Zou Y."/>
            <person name="Xue W."/>
            <person name="Luo G."/>
        </authorList>
    </citation>
    <scope>NUCLEOTIDE SEQUENCE [LARGE SCALE GENOMIC DNA]</scope>
    <source>
        <strain evidence="4 5">OM07-9</strain>
    </source>
</reference>
<dbReference type="InterPro" id="IPR015424">
    <property type="entry name" value="PyrdxlP-dep_Trfase"/>
</dbReference>
<dbReference type="Pfam" id="PF01041">
    <property type="entry name" value="DegT_DnrJ_EryC1"/>
    <property type="match status" value="1"/>
</dbReference>
<dbReference type="PANTHER" id="PTHR30244:SF42">
    <property type="entry name" value="UDP-2-ACETAMIDO-2-DEOXY-3-OXO-D-GLUCURONATE AMINOTRANSFERASE"/>
    <property type="match status" value="1"/>
</dbReference>
<dbReference type="InterPro" id="IPR015421">
    <property type="entry name" value="PyrdxlP-dep_Trfase_major"/>
</dbReference>
<dbReference type="Gene3D" id="3.90.1150.10">
    <property type="entry name" value="Aspartate Aminotransferase, domain 1"/>
    <property type="match status" value="1"/>
</dbReference>
<accession>A0A3E4XN67</accession>
<dbReference type="EMBL" id="QSTL01000004">
    <property type="protein sequence ID" value="RGM56637.1"/>
    <property type="molecule type" value="Genomic_DNA"/>
</dbReference>
<proteinExistence type="inferred from homology"/>
<evidence type="ECO:0000313" key="5">
    <source>
        <dbReference type="Proteomes" id="UP000261295"/>
    </source>
</evidence>
<dbReference type="PIRSF" id="PIRSF000390">
    <property type="entry name" value="PLP_StrS"/>
    <property type="match status" value="1"/>
</dbReference>